<accession>A0A377I7J0</accession>
<sequence>MKNKLIISILCILFSSMINAAGVRTIEQSPEQGGLIPLKCGDYIYFGEKRSPYDVCMITGLLKEYEHGQCMSRNDYKLLDKSCSTKPDNIPQAYRMRDRSYYVDYSPENGDGFVDGD</sequence>
<feature type="chain" id="PRO_5016640446" evidence="1">
    <location>
        <begin position="21"/>
        <end position="117"/>
    </location>
</feature>
<evidence type="ECO:0000313" key="2">
    <source>
        <dbReference type="EMBL" id="STO71287.1"/>
    </source>
</evidence>
<feature type="signal peptide" evidence="1">
    <location>
        <begin position="1"/>
        <end position="20"/>
    </location>
</feature>
<protein>
    <submittedName>
        <fullName evidence="2">Uncharacterized protein</fullName>
    </submittedName>
</protein>
<keyword evidence="1" id="KW-0732">Signal</keyword>
<reference evidence="2 3" key="1">
    <citation type="submission" date="2018-06" db="EMBL/GenBank/DDBJ databases">
        <authorList>
            <consortium name="Pathogen Informatics"/>
            <person name="Doyle S."/>
        </authorList>
    </citation>
    <scope>NUCLEOTIDE SEQUENCE [LARGE SCALE GENOMIC DNA]</scope>
    <source>
        <strain evidence="2 3">NCTC11296</strain>
    </source>
</reference>
<dbReference type="AlphaFoldDB" id="A0A377I7J0"/>
<gene>
    <name evidence="2" type="ORF">NCTC11296_01183</name>
</gene>
<evidence type="ECO:0000313" key="3">
    <source>
        <dbReference type="Proteomes" id="UP000254465"/>
    </source>
</evidence>
<name>A0A377I7J0_AVIPA</name>
<dbReference type="EMBL" id="UGHK01000002">
    <property type="protein sequence ID" value="STO71287.1"/>
    <property type="molecule type" value="Genomic_DNA"/>
</dbReference>
<organism evidence="2 3">
    <name type="scientific">Avibacterium paragallinarum</name>
    <name type="common">Haemophilus gallinarum</name>
    <dbReference type="NCBI Taxonomy" id="728"/>
    <lineage>
        <taxon>Bacteria</taxon>
        <taxon>Pseudomonadati</taxon>
        <taxon>Pseudomonadota</taxon>
        <taxon>Gammaproteobacteria</taxon>
        <taxon>Pasteurellales</taxon>
        <taxon>Pasteurellaceae</taxon>
        <taxon>Avibacterium</taxon>
    </lineage>
</organism>
<proteinExistence type="predicted"/>
<dbReference type="RefSeq" id="WP_017806489.1">
    <property type="nucleotide sequence ID" value="NZ_PQVK01000040.1"/>
</dbReference>
<evidence type="ECO:0000256" key="1">
    <source>
        <dbReference type="SAM" id="SignalP"/>
    </source>
</evidence>
<dbReference type="Proteomes" id="UP000254465">
    <property type="component" value="Unassembled WGS sequence"/>
</dbReference>